<dbReference type="Proteomes" id="UP000196118">
    <property type="component" value="Chromosome"/>
</dbReference>
<feature type="transmembrane region" description="Helical" evidence="1">
    <location>
        <begin position="77"/>
        <end position="95"/>
    </location>
</feature>
<dbReference type="EMBL" id="CP021474">
    <property type="protein sequence ID" value="ARW18865.1"/>
    <property type="molecule type" value="Genomic_DNA"/>
</dbReference>
<organism evidence="2 3">
    <name type="scientific">Pediococcus pentosaceus</name>
    <dbReference type="NCBI Taxonomy" id="1255"/>
    <lineage>
        <taxon>Bacteria</taxon>
        <taxon>Bacillati</taxon>
        <taxon>Bacillota</taxon>
        <taxon>Bacilli</taxon>
        <taxon>Lactobacillales</taxon>
        <taxon>Lactobacillaceae</taxon>
        <taxon>Pediococcus</taxon>
    </lineage>
</organism>
<evidence type="ECO:0000313" key="3">
    <source>
        <dbReference type="Proteomes" id="UP000196118"/>
    </source>
</evidence>
<evidence type="ECO:0000256" key="1">
    <source>
        <dbReference type="SAM" id="Phobius"/>
    </source>
</evidence>
<evidence type="ECO:0000313" key="2">
    <source>
        <dbReference type="EMBL" id="ARW18865.1"/>
    </source>
</evidence>
<name>A0A1Y0VL33_PEDPE</name>
<feature type="transmembrane region" description="Helical" evidence="1">
    <location>
        <begin position="6"/>
        <end position="25"/>
    </location>
</feature>
<keyword evidence="1" id="KW-0812">Transmembrane</keyword>
<keyword evidence="1" id="KW-1133">Transmembrane helix</keyword>
<proteinExistence type="predicted"/>
<sequence length="96" mass="10804">MLHMIGIILTMLYGVFLIFSAYRIGVQVETWITALNVIVGALMILTLVQPWLGIIGLILALPVALINGQLIFFNINWNHFIIRIIITIGLIVMMLK</sequence>
<accession>A0A1Y0VL33</accession>
<feature type="transmembrane region" description="Helical" evidence="1">
    <location>
        <begin position="37"/>
        <end position="65"/>
    </location>
</feature>
<gene>
    <name evidence="2" type="ORF">S100892_00260</name>
</gene>
<dbReference type="RefSeq" id="WP_094104241.1">
    <property type="nucleotide sequence ID" value="NZ_CP129525.1"/>
</dbReference>
<reference evidence="2 3" key="1">
    <citation type="submission" date="2017-05" db="EMBL/GenBank/DDBJ databases">
        <title>Genome sequence of Pediococcus pentosaceus strain SRCM100892.</title>
        <authorList>
            <person name="Cho S.H."/>
        </authorList>
    </citation>
    <scope>NUCLEOTIDE SEQUENCE [LARGE SCALE GENOMIC DNA]</scope>
    <source>
        <strain evidence="2 3">SRCM100892</strain>
    </source>
</reference>
<keyword evidence="1" id="KW-0472">Membrane</keyword>
<protein>
    <submittedName>
        <fullName evidence="2">Uncharacterized protein</fullName>
    </submittedName>
</protein>
<dbReference type="AlphaFoldDB" id="A0A1Y0VL33"/>